<keyword evidence="3" id="KW-0329">Glyoxylate bypass</keyword>
<dbReference type="OrthoDB" id="9768429at2"/>
<reference evidence="11" key="1">
    <citation type="submission" date="2018-01" db="EMBL/GenBank/DDBJ databases">
        <title>Draft Genome Sequence of the Radioresistant Bacterium Deinococcus aerius TR0125, Isolated from the Higher Atmosphere above Japan.</title>
        <authorList>
            <person name="Satoh K."/>
            <person name="Arai H."/>
            <person name="Sanzen T."/>
            <person name="Kawaguchi Y."/>
            <person name="Hayashi H."/>
            <person name="Yokobori S."/>
            <person name="Yamagishi A."/>
            <person name="Oono Y."/>
            <person name="Narumi I."/>
        </authorList>
    </citation>
    <scope>NUCLEOTIDE SEQUENCE [LARGE SCALE GENOMIC DNA]</scope>
    <source>
        <strain evidence="11">TR0125</strain>
    </source>
</reference>
<feature type="active site" description="Proton donor" evidence="7">
    <location>
        <position position="387"/>
    </location>
</feature>
<dbReference type="AlphaFoldDB" id="A0A2I9DZ70"/>
<evidence type="ECO:0000256" key="1">
    <source>
        <dbReference type="ARBA" id="ARBA00006394"/>
    </source>
</evidence>
<evidence type="ECO:0000256" key="3">
    <source>
        <dbReference type="ARBA" id="ARBA00022435"/>
    </source>
</evidence>
<dbReference type="InterPro" id="IPR048355">
    <property type="entry name" value="MS_C"/>
</dbReference>
<comment type="caution">
    <text evidence="10">The sequence shown here is derived from an EMBL/GenBank/DDBJ whole genome shotgun (WGS) entry which is preliminary data.</text>
</comment>
<dbReference type="SUPFAM" id="SSF51645">
    <property type="entry name" value="Malate synthase G"/>
    <property type="match status" value="1"/>
</dbReference>
<dbReference type="InterPro" id="IPR001465">
    <property type="entry name" value="Malate_synthase_TIM"/>
</dbReference>
<name>A0A2I9DZ70_9DEIO</name>
<dbReference type="PANTHER" id="PTHR42902">
    <property type="entry name" value="MALATE SYNTHASE"/>
    <property type="match status" value="1"/>
</dbReference>
<dbReference type="InterPro" id="IPR011076">
    <property type="entry name" value="Malate_synth_sf"/>
</dbReference>
<feature type="active site" description="Proton acceptor" evidence="7">
    <location>
        <position position="118"/>
    </location>
</feature>
<dbReference type="Pfam" id="PF01274">
    <property type="entry name" value="MS_TIM-barrel"/>
    <property type="match status" value="1"/>
</dbReference>
<evidence type="ECO:0000259" key="8">
    <source>
        <dbReference type="Pfam" id="PF01274"/>
    </source>
</evidence>
<evidence type="ECO:0000259" key="9">
    <source>
        <dbReference type="Pfam" id="PF20659"/>
    </source>
</evidence>
<dbReference type="EMBL" id="BFAG01000008">
    <property type="protein sequence ID" value="GBF06265.1"/>
    <property type="molecule type" value="Genomic_DNA"/>
</dbReference>
<evidence type="ECO:0000256" key="6">
    <source>
        <dbReference type="ARBA" id="ARBA00047918"/>
    </source>
</evidence>
<dbReference type="GO" id="GO:0005737">
    <property type="term" value="C:cytoplasm"/>
    <property type="evidence" value="ECO:0007669"/>
    <property type="project" value="TreeGrafter"/>
</dbReference>
<organism evidence="10 11">
    <name type="scientific">Deinococcus aerius</name>
    <dbReference type="NCBI Taxonomy" id="200253"/>
    <lineage>
        <taxon>Bacteria</taxon>
        <taxon>Thermotogati</taxon>
        <taxon>Deinococcota</taxon>
        <taxon>Deinococci</taxon>
        <taxon>Deinococcales</taxon>
        <taxon>Deinococcaceae</taxon>
        <taxon>Deinococcus</taxon>
    </lineage>
</organism>
<keyword evidence="4" id="KW-0816">Tricarboxylic acid cycle</keyword>
<dbReference type="InterPro" id="IPR006252">
    <property type="entry name" value="Malate_synthA"/>
</dbReference>
<dbReference type="Pfam" id="PF20659">
    <property type="entry name" value="MS_C"/>
    <property type="match status" value="1"/>
</dbReference>
<feature type="domain" description="Malate synthase TIM barrel" evidence="8">
    <location>
        <begin position="155"/>
        <end position="324"/>
    </location>
</feature>
<evidence type="ECO:0000256" key="4">
    <source>
        <dbReference type="ARBA" id="ARBA00022532"/>
    </source>
</evidence>
<dbReference type="GO" id="GO:0004474">
    <property type="term" value="F:malate synthase activity"/>
    <property type="evidence" value="ECO:0007669"/>
    <property type="project" value="UniProtKB-EC"/>
</dbReference>
<evidence type="ECO:0000313" key="10">
    <source>
        <dbReference type="EMBL" id="GBF06265.1"/>
    </source>
</evidence>
<sequence length="463" mass="50485">MTTSETAVQRTLQGLFAARWQALLSPTPWTPGFDPRGAAIRQGEWQVAPPPDELRARQVEQLVEASDAAALDQALVAGPDALIFDFDDTFSPTPANVRAGYANLTTLQGRAGPLTMLRPRPLYMADPSPSAPGTDSATINDVAAFVQAFPEREFLYVYIPKLEFPAQAEFWHDLLTEVERQSGRAPNSIRVCLQIETLPGAFHAEELLYALRERAFGLNAGRWDYVFSAVKWLGGDEQFCLPERAELHMGQPSMQAYEAHLARVCARRGAQAVGGTAALAPDPADPEPALAVVRADKEREAAQGYVAAWAGLPGLIPTVRAVFRSPPPVSPPAPLSEEQVKTALLGFPRAEQVPLAAVREAIGVACDYFRAWLAGRGVIVRAGRVEDTATAELARAQLWQWVQHRLPLDSGEVLTPDLFGRLLAVQTDPQEPAARLLRSLVLADACPAYFPLVVRAFDEVNFR</sequence>
<dbReference type="InterPro" id="IPR044856">
    <property type="entry name" value="Malate_synth_C_sf"/>
</dbReference>
<keyword evidence="5" id="KW-0808">Transferase</keyword>
<evidence type="ECO:0000313" key="11">
    <source>
        <dbReference type="Proteomes" id="UP000236569"/>
    </source>
</evidence>
<dbReference type="RefSeq" id="WP_103129650.1">
    <property type="nucleotide sequence ID" value="NZ_BFAG01000008.1"/>
</dbReference>
<dbReference type="GO" id="GO:0006097">
    <property type="term" value="P:glyoxylate cycle"/>
    <property type="evidence" value="ECO:0007669"/>
    <property type="project" value="UniProtKB-KW"/>
</dbReference>
<dbReference type="GO" id="GO:0006099">
    <property type="term" value="P:tricarboxylic acid cycle"/>
    <property type="evidence" value="ECO:0007669"/>
    <property type="project" value="UniProtKB-KW"/>
</dbReference>
<dbReference type="EC" id="2.3.3.9" evidence="2"/>
<dbReference type="InterPro" id="IPR046363">
    <property type="entry name" value="MS_N_TIM-barrel_dom"/>
</dbReference>
<dbReference type="PANTHER" id="PTHR42902:SF1">
    <property type="entry name" value="MALATE SYNTHASE 1-RELATED"/>
    <property type="match status" value="1"/>
</dbReference>
<dbReference type="Gene3D" id="1.20.1220.12">
    <property type="entry name" value="Malate synthase, domain III"/>
    <property type="match status" value="1"/>
</dbReference>
<evidence type="ECO:0000256" key="7">
    <source>
        <dbReference type="PIRSR" id="PIRSR601465-50"/>
    </source>
</evidence>
<comment type="similarity">
    <text evidence="1">Belongs to the malate synthase family.</text>
</comment>
<dbReference type="Proteomes" id="UP000236569">
    <property type="component" value="Unassembled WGS sequence"/>
</dbReference>
<proteinExistence type="inferred from homology"/>
<accession>A0A2I9DZ70</accession>
<keyword evidence="11" id="KW-1185">Reference proteome</keyword>
<evidence type="ECO:0000256" key="5">
    <source>
        <dbReference type="ARBA" id="ARBA00022679"/>
    </source>
</evidence>
<comment type="catalytic activity">
    <reaction evidence="6">
        <text>glyoxylate + acetyl-CoA + H2O = (S)-malate + CoA + H(+)</text>
        <dbReference type="Rhea" id="RHEA:18181"/>
        <dbReference type="ChEBI" id="CHEBI:15377"/>
        <dbReference type="ChEBI" id="CHEBI:15378"/>
        <dbReference type="ChEBI" id="CHEBI:15589"/>
        <dbReference type="ChEBI" id="CHEBI:36655"/>
        <dbReference type="ChEBI" id="CHEBI:57287"/>
        <dbReference type="ChEBI" id="CHEBI:57288"/>
        <dbReference type="EC" id="2.3.3.9"/>
    </reaction>
</comment>
<dbReference type="Gene3D" id="3.20.20.360">
    <property type="entry name" value="Malate synthase, domain 3"/>
    <property type="match status" value="1"/>
</dbReference>
<evidence type="ECO:0000256" key="2">
    <source>
        <dbReference type="ARBA" id="ARBA00012636"/>
    </source>
</evidence>
<protein>
    <recommendedName>
        <fullName evidence="2">malate synthase</fullName>
        <ecNumber evidence="2">2.3.3.9</ecNumber>
    </recommendedName>
</protein>
<feature type="domain" description="Malate synthase C-terminal" evidence="9">
    <location>
        <begin position="357"/>
        <end position="428"/>
    </location>
</feature>
<gene>
    <name evidence="10" type="ORF">DAERI_080056</name>
</gene>